<dbReference type="PROSITE" id="PS00745">
    <property type="entry name" value="RF_PROK_I"/>
    <property type="match status" value="1"/>
</dbReference>
<organism evidence="4">
    <name type="scientific">freshwater metagenome</name>
    <dbReference type="NCBI Taxonomy" id="449393"/>
    <lineage>
        <taxon>unclassified sequences</taxon>
        <taxon>metagenomes</taxon>
        <taxon>ecological metagenomes</taxon>
    </lineage>
</organism>
<protein>
    <submittedName>
        <fullName evidence="4">Unannotated protein</fullName>
    </submittedName>
</protein>
<dbReference type="SMART" id="SM00937">
    <property type="entry name" value="PCRF"/>
    <property type="match status" value="1"/>
</dbReference>
<dbReference type="Gene3D" id="3.30.160.20">
    <property type="match status" value="1"/>
</dbReference>
<evidence type="ECO:0000313" key="4">
    <source>
        <dbReference type="EMBL" id="CAB4658706.1"/>
    </source>
</evidence>
<dbReference type="InterPro" id="IPR045853">
    <property type="entry name" value="Pep_chain_release_fac_I_sf"/>
</dbReference>
<dbReference type="AlphaFoldDB" id="A0A6J6LAQ9"/>
<proteinExistence type="inferred from homology"/>
<dbReference type="InterPro" id="IPR000352">
    <property type="entry name" value="Pep_chain_release_fac_I"/>
</dbReference>
<dbReference type="PANTHER" id="PTHR43116">
    <property type="entry name" value="PEPTIDE CHAIN RELEASE FACTOR 2"/>
    <property type="match status" value="1"/>
</dbReference>
<dbReference type="Pfam" id="PF03462">
    <property type="entry name" value="PCRF"/>
    <property type="match status" value="1"/>
</dbReference>
<dbReference type="Pfam" id="PF00472">
    <property type="entry name" value="RF-1"/>
    <property type="match status" value="1"/>
</dbReference>
<evidence type="ECO:0000256" key="1">
    <source>
        <dbReference type="ARBA" id="ARBA00010835"/>
    </source>
</evidence>
<evidence type="ECO:0000256" key="2">
    <source>
        <dbReference type="ARBA" id="ARBA00022917"/>
    </source>
</evidence>
<gene>
    <name evidence="4" type="ORF">UFOPK2169_01254</name>
</gene>
<reference evidence="4" key="1">
    <citation type="submission" date="2020-05" db="EMBL/GenBank/DDBJ databases">
        <authorList>
            <person name="Chiriac C."/>
            <person name="Salcher M."/>
            <person name="Ghai R."/>
            <person name="Kavagutti S V."/>
        </authorList>
    </citation>
    <scope>NUCLEOTIDE SEQUENCE</scope>
</reference>
<dbReference type="InterPro" id="IPR005139">
    <property type="entry name" value="PCRF"/>
</dbReference>
<dbReference type="NCBIfam" id="TIGR00020">
    <property type="entry name" value="prfB"/>
    <property type="match status" value="1"/>
</dbReference>
<accession>A0A6J6LAQ9</accession>
<dbReference type="EMBL" id="CAEZWE010000055">
    <property type="protein sequence ID" value="CAB4658706.1"/>
    <property type="molecule type" value="Genomic_DNA"/>
</dbReference>
<dbReference type="Gene3D" id="1.20.58.410">
    <property type="entry name" value="Release factor"/>
    <property type="match status" value="1"/>
</dbReference>
<feature type="domain" description="Prokaryotic-type class I peptide chain release factors" evidence="3">
    <location>
        <begin position="266"/>
        <end position="282"/>
    </location>
</feature>
<dbReference type="PANTHER" id="PTHR43116:SF3">
    <property type="entry name" value="CLASS I PEPTIDE CHAIN RELEASE FACTOR"/>
    <property type="match status" value="1"/>
</dbReference>
<dbReference type="HAMAP" id="MF_00094">
    <property type="entry name" value="Rel_fac_2"/>
    <property type="match status" value="1"/>
</dbReference>
<evidence type="ECO:0000259" key="3">
    <source>
        <dbReference type="PROSITE" id="PS00745"/>
    </source>
</evidence>
<sequence>MSLWLRSQVQGVSRRSVVAVFVSICMRDFSNDIKEVSRRLSEAYVYLKIDHARARLSELEVEISRPDLWDDQDLAKKVNSEYANVKSDVDEYTSLKAIVDDVEVLHELAREVDDDSQESEIEANISKVSAGLGVLEMRSLFTGEHDSVDAIVQINAKDGGVDAQDWAEILLRMYTRWAERRGFTVDVDDVSPGTEAGIMSAELTIRGRYAYGLMTSERGTHRLVRISPFDNQGRRHTSFAVVQVWPVMDAPDIDINEADVRMEVFRASGAGGQHVNKTSSAVRLIHEPTGAVASSQEERSQLQNREKAMGRLKAMIAAKIEEEHQAEKDRIAGKPAQVGWGAQIRSYVLQPYQMVKDVRTEVESGNVAGVLDGDLDIFMEGYLRWRRELSA</sequence>
<keyword evidence="2" id="KW-0648">Protein biosynthesis</keyword>
<dbReference type="GO" id="GO:0016149">
    <property type="term" value="F:translation release factor activity, codon specific"/>
    <property type="evidence" value="ECO:0007669"/>
    <property type="project" value="InterPro"/>
</dbReference>
<dbReference type="InterPro" id="IPR004374">
    <property type="entry name" value="PrfB"/>
</dbReference>
<dbReference type="SUPFAM" id="SSF75620">
    <property type="entry name" value="Release factor"/>
    <property type="match status" value="1"/>
</dbReference>
<name>A0A6J6LAQ9_9ZZZZ</name>
<dbReference type="Gene3D" id="3.30.70.1660">
    <property type="match status" value="1"/>
</dbReference>
<comment type="similarity">
    <text evidence="1">Belongs to the prokaryotic/mitochondrial release factor family.</text>
</comment>
<dbReference type="GO" id="GO:0005737">
    <property type="term" value="C:cytoplasm"/>
    <property type="evidence" value="ECO:0007669"/>
    <property type="project" value="InterPro"/>
</dbReference>